<keyword evidence="2" id="KW-1185">Reference proteome</keyword>
<dbReference type="Pfam" id="PF24175">
    <property type="entry name" value="SU10_adaptor"/>
    <property type="match status" value="1"/>
</dbReference>
<evidence type="ECO:0000313" key="1">
    <source>
        <dbReference type="EMBL" id="AVR89020.1"/>
    </source>
</evidence>
<dbReference type="RefSeq" id="WP_107221179.1">
    <property type="nucleotide sequence ID" value="NZ_CP028339.1"/>
</dbReference>
<name>A0A2R4BP20_THAAR</name>
<gene>
    <name evidence="1" type="ORF">Tharo_2117</name>
</gene>
<dbReference type="EMBL" id="CP028339">
    <property type="protein sequence ID" value="AVR89020.1"/>
    <property type="molecule type" value="Genomic_DNA"/>
</dbReference>
<dbReference type="AlphaFoldDB" id="A0A2R4BP20"/>
<dbReference type="KEGG" id="tak:Tharo_2117"/>
<proteinExistence type="predicted"/>
<protein>
    <submittedName>
        <fullName evidence="1">Uncharacterized protein</fullName>
    </submittedName>
</protein>
<reference evidence="1 2" key="1">
    <citation type="submission" date="2018-03" db="EMBL/GenBank/DDBJ databases">
        <title>Complete genome sequence of Thauera aromatica, a model organism for studying aromatic compound degradation under denitrifying conditions.</title>
        <authorList>
            <person name="Lo H.-Y."/>
            <person name="Goris T."/>
            <person name="Boll M."/>
            <person name="Mueller J.A."/>
        </authorList>
    </citation>
    <scope>NUCLEOTIDE SEQUENCE [LARGE SCALE GENOMIC DNA]</scope>
    <source>
        <strain evidence="1 2">K172</strain>
    </source>
</reference>
<sequence>MAALSALYPYIIPHVPNMPEMAIDRALVDAAIEFCRQSLAWQQRTDPIQLIPGVREYDVDVIGCEPVRVLAAVIVGDRALDRRPMASLDLPEAGEPTGFVQPVPRLIELAETPVRADSLVLRVAVEPSMSATVLDDQLVRYWREPIAAGALMRLLLQQGDMSRASVAAQAFQGGVERAYAQAQVGAGRGRLRVRPVP</sequence>
<organism evidence="1 2">
    <name type="scientific">Thauera aromatica K172</name>
    <dbReference type="NCBI Taxonomy" id="44139"/>
    <lineage>
        <taxon>Bacteria</taxon>
        <taxon>Pseudomonadati</taxon>
        <taxon>Pseudomonadota</taxon>
        <taxon>Betaproteobacteria</taxon>
        <taxon>Rhodocyclales</taxon>
        <taxon>Zoogloeaceae</taxon>
        <taxon>Thauera</taxon>
    </lineage>
</organism>
<dbReference type="Proteomes" id="UP000241885">
    <property type="component" value="Chromosome"/>
</dbReference>
<accession>A0A2R4BP20</accession>
<dbReference type="OrthoDB" id="8565304at2"/>
<dbReference type="InterPro" id="IPR056209">
    <property type="entry name" value="SU10_adaptor"/>
</dbReference>
<evidence type="ECO:0000313" key="2">
    <source>
        <dbReference type="Proteomes" id="UP000241885"/>
    </source>
</evidence>